<dbReference type="InterPro" id="IPR036291">
    <property type="entry name" value="NAD(P)-bd_dom_sf"/>
</dbReference>
<dbReference type="GO" id="GO:0016491">
    <property type="term" value="F:oxidoreductase activity"/>
    <property type="evidence" value="ECO:0007669"/>
    <property type="project" value="UniProtKB-KW"/>
</dbReference>
<comment type="similarity">
    <text evidence="1">Belongs to the short-chain dehydrogenases/reductases (SDR) family.</text>
</comment>
<sequence length="208" mass="22915">MPVTLVFGEAEATPDEAARNVFEVDFWGAVHVSQEAVRFFRDENSPQGGRLIQNSAAVGLVTREGLAFYGAAKHALEAFTETLSKEVNSAWNIKITSVLPGGFVTDITTSGQLIPQHPAYADDSNAVALVRKMFIENASMEAMNRLGCGDPAKGVQKIYKLSKLPNPPLRVLLGRDSNYMVKEWHTQLGRETEEYAHWSDSLGFEVDK</sequence>
<dbReference type="Pfam" id="PF00106">
    <property type="entry name" value="adh_short"/>
    <property type="match status" value="1"/>
</dbReference>
<dbReference type="Gene3D" id="3.40.50.720">
    <property type="entry name" value="NAD(P)-binding Rossmann-like Domain"/>
    <property type="match status" value="1"/>
</dbReference>
<keyword evidence="2" id="KW-0521">NADP</keyword>
<dbReference type="InterPro" id="IPR020904">
    <property type="entry name" value="Sc_DH/Rdtase_CS"/>
</dbReference>
<evidence type="ECO:0000256" key="3">
    <source>
        <dbReference type="ARBA" id="ARBA00023002"/>
    </source>
</evidence>
<dbReference type="InterPro" id="IPR002347">
    <property type="entry name" value="SDR_fam"/>
</dbReference>
<dbReference type="OrthoDB" id="1274115at2759"/>
<dbReference type="EMBL" id="ML143432">
    <property type="protein sequence ID" value="TBU27433.1"/>
    <property type="molecule type" value="Genomic_DNA"/>
</dbReference>
<protein>
    <submittedName>
        <fullName evidence="4">NAD(P)-binding protein</fullName>
    </submittedName>
</protein>
<reference evidence="4" key="1">
    <citation type="submission" date="2019-01" db="EMBL/GenBank/DDBJ databases">
        <title>Draft genome sequences of three monokaryotic isolates of the white-rot basidiomycete fungus Dichomitus squalens.</title>
        <authorList>
            <consortium name="DOE Joint Genome Institute"/>
            <person name="Lopez S.C."/>
            <person name="Andreopoulos B."/>
            <person name="Pangilinan J."/>
            <person name="Lipzen A."/>
            <person name="Riley R."/>
            <person name="Ahrendt S."/>
            <person name="Ng V."/>
            <person name="Barry K."/>
            <person name="Daum C."/>
            <person name="Grigoriev I.V."/>
            <person name="Hilden K.S."/>
            <person name="Makela M.R."/>
            <person name="de Vries R.P."/>
        </authorList>
    </citation>
    <scope>NUCLEOTIDE SEQUENCE [LARGE SCALE GENOMIC DNA]</scope>
    <source>
        <strain evidence="4">OM18370.1</strain>
    </source>
</reference>
<evidence type="ECO:0000313" key="4">
    <source>
        <dbReference type="EMBL" id="TBU27433.1"/>
    </source>
</evidence>
<evidence type="ECO:0000256" key="2">
    <source>
        <dbReference type="ARBA" id="ARBA00022857"/>
    </source>
</evidence>
<evidence type="ECO:0000256" key="1">
    <source>
        <dbReference type="ARBA" id="ARBA00006484"/>
    </source>
</evidence>
<dbReference type="AlphaFoldDB" id="A0A4V2K043"/>
<proteinExistence type="inferred from homology"/>
<dbReference type="InterPro" id="IPR051911">
    <property type="entry name" value="SDR_oxidoreductase"/>
</dbReference>
<gene>
    <name evidence="4" type="ORF">BD311DRAFT_665253</name>
</gene>
<dbReference type="PROSITE" id="PS00061">
    <property type="entry name" value="ADH_SHORT"/>
    <property type="match status" value="1"/>
</dbReference>
<dbReference type="Proteomes" id="UP000292957">
    <property type="component" value="Unassembled WGS sequence"/>
</dbReference>
<accession>A0A4V2K043</accession>
<dbReference type="PANTHER" id="PTHR43976">
    <property type="entry name" value="SHORT CHAIN DEHYDROGENASE"/>
    <property type="match status" value="1"/>
</dbReference>
<organism evidence="4">
    <name type="scientific">Dichomitus squalens</name>
    <dbReference type="NCBI Taxonomy" id="114155"/>
    <lineage>
        <taxon>Eukaryota</taxon>
        <taxon>Fungi</taxon>
        <taxon>Dikarya</taxon>
        <taxon>Basidiomycota</taxon>
        <taxon>Agaricomycotina</taxon>
        <taxon>Agaricomycetes</taxon>
        <taxon>Polyporales</taxon>
        <taxon>Polyporaceae</taxon>
        <taxon>Dichomitus</taxon>
    </lineage>
</organism>
<dbReference type="PANTHER" id="PTHR43976:SF16">
    <property type="entry name" value="SHORT-CHAIN DEHYDROGENASE_REDUCTASE FAMILY PROTEIN"/>
    <property type="match status" value="1"/>
</dbReference>
<name>A0A4V2K043_9APHY</name>
<dbReference type="PRINTS" id="PR00081">
    <property type="entry name" value="GDHRDH"/>
</dbReference>
<dbReference type="SUPFAM" id="SSF51735">
    <property type="entry name" value="NAD(P)-binding Rossmann-fold domains"/>
    <property type="match status" value="1"/>
</dbReference>
<keyword evidence="3" id="KW-0560">Oxidoreductase</keyword>